<evidence type="ECO:0000256" key="7">
    <source>
        <dbReference type="ARBA" id="ARBA00022982"/>
    </source>
</evidence>
<dbReference type="SUPFAM" id="SSF63380">
    <property type="entry name" value="Riboflavin synthase domain-like"/>
    <property type="match status" value="1"/>
</dbReference>
<dbReference type="PIRSF" id="PIRSF006816">
    <property type="entry name" value="Cyc3_hyd_g"/>
    <property type="match status" value="1"/>
</dbReference>
<feature type="binding site" evidence="12">
    <location>
        <position position="207"/>
    </location>
    <ligand>
        <name>[2Fe-2S] cluster</name>
        <dbReference type="ChEBI" id="CHEBI:190135"/>
    </ligand>
</feature>
<comment type="cofactor">
    <cofactor evidence="11">
        <name>FAD</name>
        <dbReference type="ChEBI" id="CHEBI:57692"/>
    </cofactor>
    <text evidence="11">Binds 1 FAD per subunit.</text>
</comment>
<feature type="binding site" evidence="11">
    <location>
        <begin position="59"/>
        <end position="61"/>
    </location>
    <ligand>
        <name>FAD</name>
        <dbReference type="ChEBI" id="CHEBI:57692"/>
    </ligand>
</feature>
<feature type="binding site" evidence="11">
    <location>
        <begin position="44"/>
        <end position="47"/>
    </location>
    <ligand>
        <name>FAD</name>
        <dbReference type="ChEBI" id="CHEBI:57692"/>
    </ligand>
</feature>
<dbReference type="Gene3D" id="2.40.30.10">
    <property type="entry name" value="Translation factors"/>
    <property type="match status" value="1"/>
</dbReference>
<dbReference type="OrthoDB" id="9778346at2"/>
<dbReference type="PANTHER" id="PTHR43513">
    <property type="entry name" value="DIHYDROOROTATE DEHYDROGENASE B (NAD(+)), ELECTRON TRANSFER SUBUNIT"/>
    <property type="match status" value="1"/>
</dbReference>
<feature type="binding site" evidence="12">
    <location>
        <position position="219"/>
    </location>
    <ligand>
        <name>[2Fe-2S] cluster</name>
        <dbReference type="ChEBI" id="CHEBI:190135"/>
    </ligand>
</feature>
<dbReference type="EMBL" id="WNZW01000013">
    <property type="protein sequence ID" value="MUG47499.1"/>
    <property type="molecule type" value="Genomic_DNA"/>
</dbReference>
<dbReference type="InterPro" id="IPR037117">
    <property type="entry name" value="Dihydroorotate_DH_ele_sf"/>
</dbReference>
<evidence type="ECO:0000256" key="6">
    <source>
        <dbReference type="ARBA" id="ARBA00022827"/>
    </source>
</evidence>
<evidence type="ECO:0000256" key="1">
    <source>
        <dbReference type="ARBA" id="ARBA00006422"/>
    </source>
</evidence>
<dbReference type="PANTHER" id="PTHR43513:SF3">
    <property type="entry name" value="DIHYDROOROTATE DEHYDROGENASE B (NAD(+)), ELECTRON TRANSFER SUBUNIT-RELATED"/>
    <property type="match status" value="1"/>
</dbReference>
<dbReference type="InterPro" id="IPR039261">
    <property type="entry name" value="FNR_nucleotide-bd"/>
</dbReference>
<gene>
    <name evidence="14" type="ORF">GNP95_21345</name>
</gene>
<evidence type="ECO:0000256" key="4">
    <source>
        <dbReference type="ARBA" id="ARBA00022714"/>
    </source>
</evidence>
<evidence type="ECO:0000313" key="14">
    <source>
        <dbReference type="EMBL" id="MUG47499.1"/>
    </source>
</evidence>
<dbReference type="RefSeq" id="WP_155612876.1">
    <property type="nucleotide sequence ID" value="NZ_WNZW01000013.1"/>
</dbReference>
<comment type="caution">
    <text evidence="14">The sequence shown here is derived from an EMBL/GenBank/DDBJ whole genome shotgun (WGS) entry which is preliminary data.</text>
</comment>
<evidence type="ECO:0000256" key="11">
    <source>
        <dbReference type="PIRSR" id="PIRSR006816-1"/>
    </source>
</evidence>
<sequence length="233" mass="25342">MAVVMTNVEVAPNIFRLKAAGSYTGRMGQFYMVRAWDKYPLLSRPLSIFDRDEGGIEFLYQLAGEGTKLLSALRPGDELQLEGPFGNGFPEVPAEEKIALVGGGIGAAPLFYALCEYSAADVYLGFSREAYLVQQFEAATTGNVIVDVGGIVLNKVDFNAYDTIIACGPEPMLQAVQRRKQESANAAKVYVSLENRMACGIGACLVCSVKCRDQRRRVCADGPVFLAEEVVFE</sequence>
<dbReference type="InterPro" id="IPR017938">
    <property type="entry name" value="Riboflavin_synthase-like_b-brl"/>
</dbReference>
<evidence type="ECO:0000256" key="10">
    <source>
        <dbReference type="ARBA" id="ARBA00034078"/>
    </source>
</evidence>
<dbReference type="InterPro" id="IPR019480">
    <property type="entry name" value="Dihydroorotate_DH_Fe-S-bd"/>
</dbReference>
<evidence type="ECO:0000256" key="5">
    <source>
        <dbReference type="ARBA" id="ARBA00022723"/>
    </source>
</evidence>
<dbReference type="CDD" id="cd06218">
    <property type="entry name" value="DHOD_e_trans"/>
    <property type="match status" value="1"/>
</dbReference>
<dbReference type="Gene3D" id="3.40.50.80">
    <property type="entry name" value="Nucleotide-binding domain of ferredoxin-NADP reductase (FNR) module"/>
    <property type="match status" value="1"/>
</dbReference>
<dbReference type="GO" id="GO:0006221">
    <property type="term" value="P:pyrimidine nucleotide biosynthetic process"/>
    <property type="evidence" value="ECO:0007669"/>
    <property type="project" value="InterPro"/>
</dbReference>
<evidence type="ECO:0000256" key="9">
    <source>
        <dbReference type="ARBA" id="ARBA00023014"/>
    </source>
</evidence>
<dbReference type="Gene3D" id="2.10.240.10">
    <property type="entry name" value="Dihydroorotate dehydrogenase, electron transfer subunit"/>
    <property type="match status" value="1"/>
</dbReference>
<keyword evidence="2" id="KW-0813">Transport</keyword>
<dbReference type="GO" id="GO:0051537">
    <property type="term" value="F:2 iron, 2 sulfur cluster binding"/>
    <property type="evidence" value="ECO:0007669"/>
    <property type="project" value="UniProtKB-KW"/>
</dbReference>
<feature type="binding site" evidence="12">
    <location>
        <position position="204"/>
    </location>
    <ligand>
        <name>[2Fe-2S] cluster</name>
        <dbReference type="ChEBI" id="CHEBI:190135"/>
    </ligand>
</feature>
<dbReference type="InterPro" id="IPR050353">
    <property type="entry name" value="PyrK_electron_transfer"/>
</dbReference>
<proteinExistence type="inferred from homology"/>
<dbReference type="GO" id="GO:0016491">
    <property type="term" value="F:oxidoreductase activity"/>
    <property type="evidence" value="ECO:0007669"/>
    <property type="project" value="InterPro"/>
</dbReference>
<keyword evidence="5 12" id="KW-0479">Metal-binding</keyword>
<keyword evidence="3 11" id="KW-0285">Flavoprotein</keyword>
<evidence type="ECO:0000256" key="12">
    <source>
        <dbReference type="PIRSR" id="PIRSR006816-2"/>
    </source>
</evidence>
<feature type="domain" description="FAD-binding FR-type" evidence="13">
    <location>
        <begin position="1"/>
        <end position="91"/>
    </location>
</feature>
<dbReference type="InterPro" id="IPR012165">
    <property type="entry name" value="Cyt_c3_hydrogenase_gsu"/>
</dbReference>
<evidence type="ECO:0000256" key="3">
    <source>
        <dbReference type="ARBA" id="ARBA00022630"/>
    </source>
</evidence>
<protein>
    <submittedName>
        <fullName evidence="14">Dihydroorotate dehydrogenase electron transfer subunit</fullName>
    </submittedName>
</protein>
<name>A0A7X2Z4P1_9BACL</name>
<evidence type="ECO:0000259" key="13">
    <source>
        <dbReference type="PROSITE" id="PS51384"/>
    </source>
</evidence>
<keyword evidence="8 12" id="KW-0408">Iron</keyword>
<evidence type="ECO:0000256" key="8">
    <source>
        <dbReference type="ARBA" id="ARBA00023004"/>
    </source>
</evidence>
<dbReference type="NCBIfam" id="NF000798">
    <property type="entry name" value="PRK00054.1-3"/>
    <property type="match status" value="1"/>
</dbReference>
<keyword evidence="4 12" id="KW-0001">2Fe-2S</keyword>
<dbReference type="GO" id="GO:0046872">
    <property type="term" value="F:metal ion binding"/>
    <property type="evidence" value="ECO:0007669"/>
    <property type="project" value="UniProtKB-KW"/>
</dbReference>
<keyword evidence="6 11" id="KW-0274">FAD</keyword>
<comment type="similarity">
    <text evidence="1">Belongs to the PyrK family.</text>
</comment>
<dbReference type="GO" id="GO:0050660">
    <property type="term" value="F:flavin adenine dinucleotide binding"/>
    <property type="evidence" value="ECO:0007669"/>
    <property type="project" value="InterPro"/>
</dbReference>
<keyword evidence="7" id="KW-0249">Electron transport</keyword>
<keyword evidence="9 12" id="KW-0411">Iron-sulfur</keyword>
<feature type="binding site" evidence="12">
    <location>
        <position position="199"/>
    </location>
    <ligand>
        <name>[2Fe-2S] cluster</name>
        <dbReference type="ChEBI" id="CHEBI:190135"/>
    </ligand>
</feature>
<dbReference type="Proteomes" id="UP000447876">
    <property type="component" value="Unassembled WGS sequence"/>
</dbReference>
<dbReference type="SUPFAM" id="SSF52343">
    <property type="entry name" value="Ferredoxin reductase-like, C-terminal NADP-linked domain"/>
    <property type="match status" value="1"/>
</dbReference>
<evidence type="ECO:0000313" key="15">
    <source>
        <dbReference type="Proteomes" id="UP000447876"/>
    </source>
</evidence>
<accession>A0A7X2Z4P1</accession>
<dbReference type="AlphaFoldDB" id="A0A7X2Z4P1"/>
<feature type="binding site" evidence="11">
    <location>
        <begin position="66"/>
        <end position="67"/>
    </location>
    <ligand>
        <name>FAD</name>
        <dbReference type="ChEBI" id="CHEBI:57692"/>
    </ligand>
</feature>
<comment type="cofactor">
    <cofactor evidence="10">
        <name>[2Fe-2S] cluster</name>
        <dbReference type="ChEBI" id="CHEBI:190135"/>
    </cofactor>
</comment>
<comment type="cofactor">
    <cofactor evidence="12">
        <name>[2Fe-2S] cluster</name>
        <dbReference type="ChEBI" id="CHEBI:190135"/>
    </cofactor>
    <text evidence="12">Binds 1 [2Fe-2S] cluster per subunit.</text>
</comment>
<organism evidence="14 15">
    <name type="scientific">Paenibacillus woosongensis</name>
    <dbReference type="NCBI Taxonomy" id="307580"/>
    <lineage>
        <taxon>Bacteria</taxon>
        <taxon>Bacillati</taxon>
        <taxon>Bacillota</taxon>
        <taxon>Bacilli</taxon>
        <taxon>Bacillales</taxon>
        <taxon>Paenibacillaceae</taxon>
        <taxon>Paenibacillus</taxon>
    </lineage>
</organism>
<evidence type="ECO:0000256" key="2">
    <source>
        <dbReference type="ARBA" id="ARBA00022448"/>
    </source>
</evidence>
<reference evidence="14 15" key="1">
    <citation type="submission" date="2019-11" db="EMBL/GenBank/DDBJ databases">
        <title>Draft genome sequences of five Paenibacillus species of dairy origin.</title>
        <authorList>
            <person name="Olajide A.M."/>
            <person name="Chen S."/>
            <person name="Lapointe G."/>
        </authorList>
    </citation>
    <scope>NUCLEOTIDE SEQUENCE [LARGE SCALE GENOMIC DNA]</scope>
    <source>
        <strain evidence="14 15">12CR55</strain>
    </source>
</reference>
<dbReference type="PROSITE" id="PS51384">
    <property type="entry name" value="FAD_FR"/>
    <property type="match status" value="1"/>
</dbReference>
<dbReference type="InterPro" id="IPR017927">
    <property type="entry name" value="FAD-bd_FR_type"/>
</dbReference>
<dbReference type="Pfam" id="PF10418">
    <property type="entry name" value="DHODB_Fe-S_bind"/>
    <property type="match status" value="1"/>
</dbReference>